<dbReference type="OrthoDB" id="10500069at2759"/>
<feature type="compositionally biased region" description="Basic and acidic residues" evidence="1">
    <location>
        <begin position="72"/>
        <end position="87"/>
    </location>
</feature>
<sequence length="407" mass="45806">MSSGTKGSDFLFVSCNEARGLKNGRPNRRTSRHVQLWRPPNNTGDFDSRGEPDRVQIRFRGVRKAPANDVDSSAKRLEGRTGSRDGDFCGTGPAPRRSTVPVTCKICRNRTMQQDQIQPGGKQPHCFCQLPVIPRIDTSIADRLQALSFFTSEYPPYDRRYARHHTFWTEMLALDISQEPLLTNAIDAVTLSYLATRRPHASSILECRAREAYGRWVRLLARAVEMHATNRRSSNVSNLLQSILTMGFICRFPNPITSSEVDHGTWDGHVWACQRFLDASGPSPLDFSRAVDRTIYFNLKATALYLGLSRRQVISSTSIHGQGELKQFSETLLQYPQLAPMARWQQITDPLPELLQQVDNTEGDHDGSLYQALSSVQKELAMLIPDTNALETIDTTTPQPVHFSSFL</sequence>
<gene>
    <name evidence="2" type="ORF">HII31_01740</name>
</gene>
<evidence type="ECO:0008006" key="4">
    <source>
        <dbReference type="Google" id="ProtNLM"/>
    </source>
</evidence>
<reference evidence="2" key="1">
    <citation type="submission" date="2020-04" db="EMBL/GenBank/DDBJ databases">
        <title>Draft genome resource of the tomato pathogen Pseudocercospora fuligena.</title>
        <authorList>
            <person name="Zaccaron A."/>
        </authorList>
    </citation>
    <scope>NUCLEOTIDE SEQUENCE</scope>
    <source>
        <strain evidence="2">PF001</strain>
    </source>
</reference>
<feature type="region of interest" description="Disordered" evidence="1">
    <location>
        <begin position="22"/>
        <end position="51"/>
    </location>
</feature>
<evidence type="ECO:0000256" key="1">
    <source>
        <dbReference type="SAM" id="MobiDB-lite"/>
    </source>
</evidence>
<protein>
    <recommendedName>
        <fullName evidence="4">Transcription factor domain-containing protein</fullName>
    </recommendedName>
</protein>
<evidence type="ECO:0000313" key="2">
    <source>
        <dbReference type="EMBL" id="KAF7196822.1"/>
    </source>
</evidence>
<feature type="region of interest" description="Disordered" evidence="1">
    <location>
        <begin position="63"/>
        <end position="96"/>
    </location>
</feature>
<evidence type="ECO:0000313" key="3">
    <source>
        <dbReference type="Proteomes" id="UP000660729"/>
    </source>
</evidence>
<dbReference type="AlphaFoldDB" id="A0A8H6RTY5"/>
<keyword evidence="3" id="KW-1185">Reference proteome</keyword>
<comment type="caution">
    <text evidence="2">The sequence shown here is derived from an EMBL/GenBank/DDBJ whole genome shotgun (WGS) entry which is preliminary data.</text>
</comment>
<dbReference type="Proteomes" id="UP000660729">
    <property type="component" value="Unassembled WGS sequence"/>
</dbReference>
<name>A0A8H6RTY5_9PEZI</name>
<organism evidence="2 3">
    <name type="scientific">Pseudocercospora fuligena</name>
    <dbReference type="NCBI Taxonomy" id="685502"/>
    <lineage>
        <taxon>Eukaryota</taxon>
        <taxon>Fungi</taxon>
        <taxon>Dikarya</taxon>
        <taxon>Ascomycota</taxon>
        <taxon>Pezizomycotina</taxon>
        <taxon>Dothideomycetes</taxon>
        <taxon>Dothideomycetidae</taxon>
        <taxon>Mycosphaerellales</taxon>
        <taxon>Mycosphaerellaceae</taxon>
        <taxon>Pseudocercospora</taxon>
    </lineage>
</organism>
<accession>A0A8H6RTY5</accession>
<proteinExistence type="predicted"/>
<dbReference type="EMBL" id="JABCIY010000022">
    <property type="protein sequence ID" value="KAF7196822.1"/>
    <property type="molecule type" value="Genomic_DNA"/>
</dbReference>